<feature type="transmembrane region" description="Helical" evidence="6">
    <location>
        <begin position="204"/>
        <end position="222"/>
    </location>
</feature>
<dbReference type="GO" id="GO:0033573">
    <property type="term" value="C:high-affinity iron permease complex"/>
    <property type="evidence" value="ECO:0007669"/>
    <property type="project" value="InterPro"/>
</dbReference>
<comment type="subcellular location">
    <subcellularLocation>
        <location evidence="1">Membrane</location>
        <topology evidence="1">Multi-pass membrane protein</topology>
    </subcellularLocation>
</comment>
<dbReference type="OrthoDB" id="9792533at2"/>
<evidence type="ECO:0000256" key="3">
    <source>
        <dbReference type="ARBA" id="ARBA00022692"/>
    </source>
</evidence>
<dbReference type="AlphaFoldDB" id="A0A1M6HG36"/>
<evidence type="ECO:0000256" key="1">
    <source>
        <dbReference type="ARBA" id="ARBA00004141"/>
    </source>
</evidence>
<dbReference type="STRING" id="1121298.SAMN05444401_2507"/>
<dbReference type="InterPro" id="IPR004923">
    <property type="entry name" value="FTR1/Fip1/EfeU"/>
</dbReference>
<evidence type="ECO:0000256" key="5">
    <source>
        <dbReference type="ARBA" id="ARBA00023136"/>
    </source>
</evidence>
<organism evidence="7 8">
    <name type="scientific">Clostridium amylolyticum</name>
    <dbReference type="NCBI Taxonomy" id="1121298"/>
    <lineage>
        <taxon>Bacteria</taxon>
        <taxon>Bacillati</taxon>
        <taxon>Bacillota</taxon>
        <taxon>Clostridia</taxon>
        <taxon>Eubacteriales</taxon>
        <taxon>Clostridiaceae</taxon>
        <taxon>Clostridium</taxon>
    </lineage>
</organism>
<comment type="similarity">
    <text evidence="2">Belongs to the oxidase-dependent Fe transporter (OFeT) (TC 9.A.10.1) family.</text>
</comment>
<evidence type="ECO:0000313" key="8">
    <source>
        <dbReference type="Proteomes" id="UP000184080"/>
    </source>
</evidence>
<reference evidence="7 8" key="1">
    <citation type="submission" date="2016-11" db="EMBL/GenBank/DDBJ databases">
        <authorList>
            <person name="Jaros S."/>
            <person name="Januszkiewicz K."/>
            <person name="Wedrychowicz H."/>
        </authorList>
    </citation>
    <scope>NUCLEOTIDE SEQUENCE [LARGE SCALE GENOMIC DNA]</scope>
    <source>
        <strain evidence="7 8">DSM 21864</strain>
    </source>
</reference>
<dbReference type="PANTHER" id="PTHR31632">
    <property type="entry name" value="IRON TRANSPORTER FTH1"/>
    <property type="match status" value="1"/>
</dbReference>
<keyword evidence="5 6" id="KW-0472">Membrane</keyword>
<dbReference type="GO" id="GO:0015093">
    <property type="term" value="F:ferrous iron transmembrane transporter activity"/>
    <property type="evidence" value="ECO:0007669"/>
    <property type="project" value="TreeGrafter"/>
</dbReference>
<keyword evidence="4 6" id="KW-1133">Transmembrane helix</keyword>
<keyword evidence="3 6" id="KW-0812">Transmembrane</keyword>
<evidence type="ECO:0000313" key="7">
    <source>
        <dbReference type="EMBL" id="SHJ21069.1"/>
    </source>
</evidence>
<gene>
    <name evidence="7" type="ORF">SAMN05444401_2507</name>
</gene>
<feature type="transmembrane region" description="Helical" evidence="6">
    <location>
        <begin position="70"/>
        <end position="91"/>
    </location>
</feature>
<evidence type="ECO:0000256" key="2">
    <source>
        <dbReference type="ARBA" id="ARBA00008333"/>
    </source>
</evidence>
<protein>
    <submittedName>
        <fullName evidence="7">High-affinity iron transporter</fullName>
    </submittedName>
</protein>
<keyword evidence="8" id="KW-1185">Reference proteome</keyword>
<evidence type="ECO:0000256" key="4">
    <source>
        <dbReference type="ARBA" id="ARBA00022989"/>
    </source>
</evidence>
<feature type="transmembrane region" description="Helical" evidence="6">
    <location>
        <begin position="38"/>
        <end position="58"/>
    </location>
</feature>
<proteinExistence type="inferred from homology"/>
<evidence type="ECO:0000256" key="6">
    <source>
        <dbReference type="SAM" id="Phobius"/>
    </source>
</evidence>
<name>A0A1M6HG36_9CLOT</name>
<dbReference type="EMBL" id="FQZO01000003">
    <property type="protein sequence ID" value="SHJ21069.1"/>
    <property type="molecule type" value="Genomic_DNA"/>
</dbReference>
<accession>A0A1M6HG36</accession>
<dbReference type="RefSeq" id="WP_073006982.1">
    <property type="nucleotide sequence ID" value="NZ_FQZO01000003.1"/>
</dbReference>
<dbReference type="Proteomes" id="UP000184080">
    <property type="component" value="Unassembled WGS sequence"/>
</dbReference>
<sequence length="232" mass="26008">MSVSIIMAFRECLEMLLIILPLLIFLNNIGKKSLSKYVYYGSAVGIVINILAGVFLIGQVNKLDGYFHQLFLGGSMIFLAILILYSIVMLSKQSKELTLNVTEKYDVKLNGLSLFLLAFVTVFREGIEIVLFLLPLSSENPLKLALGVLLGIILSLIPAYILFKTSAKINVYIIFSILTLILIFIGGHFLGEGLGIIYPEAENFASKFGELIYIVPLLFLFLKRELRKYLKK</sequence>
<feature type="transmembrane region" description="Helical" evidence="6">
    <location>
        <begin position="112"/>
        <end position="136"/>
    </location>
</feature>
<feature type="transmembrane region" description="Helical" evidence="6">
    <location>
        <begin position="170"/>
        <end position="198"/>
    </location>
</feature>
<dbReference type="PANTHER" id="PTHR31632:SF2">
    <property type="entry name" value="PLASMA MEMBRANE IRON PERMEASE"/>
    <property type="match status" value="1"/>
</dbReference>
<feature type="transmembrane region" description="Helical" evidence="6">
    <location>
        <begin position="142"/>
        <end position="163"/>
    </location>
</feature>
<dbReference type="Pfam" id="PF03239">
    <property type="entry name" value="FTR1"/>
    <property type="match status" value="1"/>
</dbReference>
<feature type="transmembrane region" description="Helical" evidence="6">
    <location>
        <begin position="6"/>
        <end position="26"/>
    </location>
</feature>